<dbReference type="VEuPathDB" id="AmoebaDB:ACA1_089240"/>
<dbReference type="PANTHER" id="PTHR14942:SF0">
    <property type="entry name" value="U11_U12 SMALL NUCLEAR RIBONUCLEOPROTEIN 25 KDA PROTEIN"/>
    <property type="match status" value="1"/>
</dbReference>
<dbReference type="PANTHER" id="PTHR14942">
    <property type="entry name" value="U11/U12 SMALL NUCLEAR RIBONUCLEOPROTEIN 25 KDA PROTEIN"/>
    <property type="match status" value="1"/>
</dbReference>
<evidence type="ECO:0000259" key="1">
    <source>
        <dbReference type="Pfam" id="PF18036"/>
    </source>
</evidence>
<dbReference type="KEGG" id="acan:ACA1_089240"/>
<dbReference type="EMBL" id="KB007985">
    <property type="protein sequence ID" value="ELR16676.1"/>
    <property type="molecule type" value="Genomic_DNA"/>
</dbReference>
<dbReference type="Proteomes" id="UP000011083">
    <property type="component" value="Unassembled WGS sequence"/>
</dbReference>
<sequence length="185" mass="20889">MEDAKREVAALHDRNSQLTDSAKEVLFGHFLSDPVLADYPQLRHALTEEGRGKRKWAAQVELLDALIAQEVGEAFSIYVLKHDGKRIPLVVTYTTMLDELKRQLQLVVDHQTAERLGPTRRINWKHVWDRQCLMYEGRRLLDGKQLLCDAGLGLVLSTSSLALPSCLIMSHDVLPCRSGGVCFVR</sequence>
<name>L8GX75_ACACF</name>
<evidence type="ECO:0000313" key="2">
    <source>
        <dbReference type="EMBL" id="ELR16676.1"/>
    </source>
</evidence>
<dbReference type="AlphaFoldDB" id="L8GX75"/>
<dbReference type="RefSeq" id="XP_004338689.1">
    <property type="nucleotide sequence ID" value="XM_004338641.1"/>
</dbReference>
<evidence type="ECO:0000313" key="3">
    <source>
        <dbReference type="Proteomes" id="UP000011083"/>
    </source>
</evidence>
<dbReference type="STRING" id="1257118.L8GX75"/>
<reference evidence="2 3" key="1">
    <citation type="journal article" date="2013" name="Genome Biol.">
        <title>Genome of Acanthamoeba castellanii highlights extensive lateral gene transfer and early evolution of tyrosine kinase signaling.</title>
        <authorList>
            <person name="Clarke M."/>
            <person name="Lohan A.J."/>
            <person name="Liu B."/>
            <person name="Lagkouvardos I."/>
            <person name="Roy S."/>
            <person name="Zafar N."/>
            <person name="Bertelli C."/>
            <person name="Schilde C."/>
            <person name="Kianianmomeni A."/>
            <person name="Burglin T.R."/>
            <person name="Frech C."/>
            <person name="Turcotte B."/>
            <person name="Kopec K.O."/>
            <person name="Synnott J.M."/>
            <person name="Choo C."/>
            <person name="Paponov I."/>
            <person name="Finkler A."/>
            <person name="Soon Heng Tan C."/>
            <person name="Hutchins A.P."/>
            <person name="Weinmeier T."/>
            <person name="Rattei T."/>
            <person name="Chu J.S."/>
            <person name="Gimenez G."/>
            <person name="Irimia M."/>
            <person name="Rigden D.J."/>
            <person name="Fitzpatrick D.A."/>
            <person name="Lorenzo-Morales J."/>
            <person name="Bateman A."/>
            <person name="Chiu C.H."/>
            <person name="Tang P."/>
            <person name="Hegemann P."/>
            <person name="Fromm H."/>
            <person name="Raoult D."/>
            <person name="Greub G."/>
            <person name="Miranda-Saavedra D."/>
            <person name="Chen N."/>
            <person name="Nash P."/>
            <person name="Ginger M.L."/>
            <person name="Horn M."/>
            <person name="Schaap P."/>
            <person name="Caler L."/>
            <person name="Loftus B."/>
        </authorList>
    </citation>
    <scope>NUCLEOTIDE SEQUENCE [LARGE SCALE GENOMIC DNA]</scope>
    <source>
        <strain evidence="2 3">Neff</strain>
    </source>
</reference>
<gene>
    <name evidence="2" type="ORF">ACA1_089240</name>
</gene>
<dbReference type="GeneID" id="14917423"/>
<dbReference type="GO" id="GO:0000398">
    <property type="term" value="P:mRNA splicing, via spliceosome"/>
    <property type="evidence" value="ECO:0007669"/>
    <property type="project" value="InterPro"/>
</dbReference>
<accession>L8GX75</accession>
<proteinExistence type="predicted"/>
<dbReference type="InterPro" id="IPR029071">
    <property type="entry name" value="Ubiquitin-like_domsf"/>
</dbReference>
<feature type="domain" description="SNRNP25 ubiquitin-like" evidence="1">
    <location>
        <begin position="76"/>
        <end position="152"/>
    </location>
</feature>
<dbReference type="SUPFAM" id="SSF54236">
    <property type="entry name" value="Ubiquitin-like"/>
    <property type="match status" value="1"/>
</dbReference>
<dbReference type="Pfam" id="PF18036">
    <property type="entry name" value="Ubiquitin_4"/>
    <property type="match status" value="1"/>
</dbReference>
<dbReference type="InterPro" id="IPR039690">
    <property type="entry name" value="SNRNP25"/>
</dbReference>
<organism evidence="2 3">
    <name type="scientific">Acanthamoeba castellanii (strain ATCC 30010 / Neff)</name>
    <dbReference type="NCBI Taxonomy" id="1257118"/>
    <lineage>
        <taxon>Eukaryota</taxon>
        <taxon>Amoebozoa</taxon>
        <taxon>Discosea</taxon>
        <taxon>Longamoebia</taxon>
        <taxon>Centramoebida</taxon>
        <taxon>Acanthamoebidae</taxon>
        <taxon>Acanthamoeba</taxon>
    </lineage>
</organism>
<keyword evidence="3" id="KW-1185">Reference proteome</keyword>
<dbReference type="OrthoDB" id="72819at2759"/>
<protein>
    <recommendedName>
        <fullName evidence="1">SNRNP25 ubiquitin-like domain-containing protein</fullName>
    </recommendedName>
</protein>
<dbReference type="InterPro" id="IPR040610">
    <property type="entry name" value="SNRNP25_ubiquitin"/>
</dbReference>
<dbReference type="Gene3D" id="3.10.20.90">
    <property type="entry name" value="Phosphatidylinositol 3-kinase Catalytic Subunit, Chain A, domain 1"/>
    <property type="match status" value="1"/>
</dbReference>